<organism evidence="2 3">
    <name type="scientific">Albugo candida</name>
    <dbReference type="NCBI Taxonomy" id="65357"/>
    <lineage>
        <taxon>Eukaryota</taxon>
        <taxon>Sar</taxon>
        <taxon>Stramenopiles</taxon>
        <taxon>Oomycota</taxon>
        <taxon>Peronosporomycetes</taxon>
        <taxon>Albuginales</taxon>
        <taxon>Albuginaceae</taxon>
        <taxon>Albugo</taxon>
    </lineage>
</organism>
<evidence type="ECO:0000313" key="3">
    <source>
        <dbReference type="Proteomes" id="UP000053237"/>
    </source>
</evidence>
<evidence type="ECO:0000256" key="1">
    <source>
        <dbReference type="SAM" id="SignalP"/>
    </source>
</evidence>
<feature type="chain" id="PRO_5001532493" evidence="1">
    <location>
        <begin position="24"/>
        <end position="77"/>
    </location>
</feature>
<dbReference type="EMBL" id="CAIX01000159">
    <property type="protein sequence ID" value="CCI47262.1"/>
    <property type="molecule type" value="Genomic_DNA"/>
</dbReference>
<feature type="signal peptide" evidence="1">
    <location>
        <begin position="1"/>
        <end position="23"/>
    </location>
</feature>
<keyword evidence="1" id="KW-0732">Signal</keyword>
<gene>
    <name evidence="2" type="ORF">BN9_082490</name>
</gene>
<comment type="caution">
    <text evidence="2">The sequence shown here is derived from an EMBL/GenBank/DDBJ whole genome shotgun (WGS) entry which is preliminary data.</text>
</comment>
<proteinExistence type="predicted"/>
<evidence type="ECO:0000313" key="2">
    <source>
        <dbReference type="EMBL" id="CCI47262.1"/>
    </source>
</evidence>
<keyword evidence="3" id="KW-1185">Reference proteome</keyword>
<dbReference type="InParanoid" id="A0A024GLP3"/>
<dbReference type="Proteomes" id="UP000053237">
    <property type="component" value="Unassembled WGS sequence"/>
</dbReference>
<accession>A0A024GLP3</accession>
<sequence>MRTTFLSFFWNLLTFILLGTVQTINTKTCCLKNPVPNTPSSKVIPSLWKGVVWSYRSLSSIIESFTDKRLCHDVSWI</sequence>
<reference evidence="2 3" key="1">
    <citation type="submission" date="2012-05" db="EMBL/GenBank/DDBJ databases">
        <title>Recombination and specialization in a pathogen metapopulation.</title>
        <authorList>
            <person name="Gardiner A."/>
            <person name="Kemen E."/>
            <person name="Schultz-Larsen T."/>
            <person name="MacLean D."/>
            <person name="Van Oosterhout C."/>
            <person name="Jones J.D.G."/>
        </authorList>
    </citation>
    <scope>NUCLEOTIDE SEQUENCE [LARGE SCALE GENOMIC DNA]</scope>
    <source>
        <strain evidence="2 3">Ac Nc2</strain>
    </source>
</reference>
<name>A0A024GLP3_9STRA</name>
<protein>
    <submittedName>
        <fullName evidence="2">Uncharacterized protein</fullName>
    </submittedName>
</protein>
<dbReference type="AlphaFoldDB" id="A0A024GLP3"/>